<dbReference type="InterPro" id="IPR018712">
    <property type="entry name" value="Tle1-like_cat"/>
</dbReference>
<keyword evidence="3" id="KW-1185">Reference proteome</keyword>
<dbReference type="AlphaFoldDB" id="A0AA39CKN8"/>
<gene>
    <name evidence="2" type="ORF">H2200_004615</name>
</gene>
<organism evidence="2 3">
    <name type="scientific">Cladophialophora chaetospira</name>
    <dbReference type="NCBI Taxonomy" id="386627"/>
    <lineage>
        <taxon>Eukaryota</taxon>
        <taxon>Fungi</taxon>
        <taxon>Dikarya</taxon>
        <taxon>Ascomycota</taxon>
        <taxon>Pezizomycotina</taxon>
        <taxon>Eurotiomycetes</taxon>
        <taxon>Chaetothyriomycetidae</taxon>
        <taxon>Chaetothyriales</taxon>
        <taxon>Herpotrichiellaceae</taxon>
        <taxon>Cladophialophora</taxon>
    </lineage>
</organism>
<name>A0AA39CKN8_9EURO</name>
<evidence type="ECO:0000313" key="2">
    <source>
        <dbReference type="EMBL" id="KAJ9611431.1"/>
    </source>
</evidence>
<protein>
    <recommendedName>
        <fullName evidence="1">T6SS Phospholipase effector Tle1-like catalytic domain-containing protein</fullName>
    </recommendedName>
</protein>
<dbReference type="EMBL" id="JAPDRK010000006">
    <property type="protein sequence ID" value="KAJ9611431.1"/>
    <property type="molecule type" value="Genomic_DNA"/>
</dbReference>
<proteinExistence type="predicted"/>
<evidence type="ECO:0000259" key="1">
    <source>
        <dbReference type="Pfam" id="PF09994"/>
    </source>
</evidence>
<dbReference type="Proteomes" id="UP001172673">
    <property type="component" value="Unassembled WGS sequence"/>
</dbReference>
<dbReference type="PANTHER" id="PTHR33840:SF1">
    <property type="entry name" value="TLE1 PHOSPHOLIPASE DOMAIN-CONTAINING PROTEIN"/>
    <property type="match status" value="1"/>
</dbReference>
<evidence type="ECO:0000313" key="3">
    <source>
        <dbReference type="Proteomes" id="UP001172673"/>
    </source>
</evidence>
<reference evidence="2" key="1">
    <citation type="submission" date="2022-10" db="EMBL/GenBank/DDBJ databases">
        <title>Culturing micro-colonial fungi from biological soil crusts in the Mojave desert and describing Neophaeococcomyces mojavensis, and introducing the new genera and species Taxawa tesnikishii.</title>
        <authorList>
            <person name="Kurbessoian T."/>
            <person name="Stajich J.E."/>
        </authorList>
    </citation>
    <scope>NUCLEOTIDE SEQUENCE</scope>
    <source>
        <strain evidence="2">TK_41</strain>
    </source>
</reference>
<accession>A0AA39CKN8</accession>
<feature type="domain" description="T6SS Phospholipase effector Tle1-like catalytic" evidence="1">
    <location>
        <begin position="22"/>
        <end position="270"/>
    </location>
</feature>
<comment type="caution">
    <text evidence="2">The sequence shown here is derived from an EMBL/GenBank/DDBJ whole genome shotgun (WGS) entry which is preliminary data.</text>
</comment>
<sequence length="411" mass="46615">MIGIDPTVTDQTYTSPAGDVHAKYFQGVGLGGSFMSYLWDGAFATHVKNDCTDVYKHIVQHFEPGHEVWMFGISRGAYIVRSVAGMINNCGIVRDRTNHDLIDQIHGLYRSPYPVNKPGSTEMQHFRTRVSHHVRTPIKFMGLFDTVGSLGIPKLNYDTGVGFEWPEFHDNLVSSTVEKVYHALATHDRMWAFQPCLASRDPKHKGSPDLRIYQKWFPGCHYDLARQEFQFLREGHAGLEGKVASILNFFSKTIHPNEQLSDLVLLWMLQGIRAEGGGSMIRYDMNTATTDIAHNINDLRNSCAAARTGTGDVYDDIFEFLPLSKLFRLPRWPLRWYNSTLYKALLDTRDRTIPDIGNPISPLVQNQVYDYTVADPDIANSIIGDTAEVKPPRYPSKTFQNYLAYMRATGR</sequence>
<dbReference type="Pfam" id="PF09994">
    <property type="entry name" value="T6SS_Tle1-like_cat"/>
    <property type="match status" value="1"/>
</dbReference>
<dbReference type="PANTHER" id="PTHR33840">
    <property type="match status" value="1"/>
</dbReference>